<dbReference type="Proteomes" id="UP000001057">
    <property type="component" value="Segment"/>
</dbReference>
<dbReference type="OrthoDB" id="35414at10239"/>
<sequence length="78" mass="8772">MSKVQLLRLIGSLFIIETAILFKIASDLHDRNRDFETSDALLNYCLDKVNEGEGFNDFDLVALNTLLETNGAIFHKGL</sequence>
<dbReference type="EMBL" id="GU580942">
    <property type="protein sequence ID" value="ADD81046.1"/>
    <property type="molecule type" value="Genomic_DNA"/>
</dbReference>
<dbReference type="KEGG" id="vg:18559758"/>
<accession>D4P7R6</accession>
<evidence type="ECO:0000313" key="2">
    <source>
        <dbReference type="Proteomes" id="UP000001057"/>
    </source>
</evidence>
<evidence type="ECO:0000313" key="1">
    <source>
        <dbReference type="EMBL" id="ADD81046.1"/>
    </source>
</evidence>
<gene>
    <name evidence="1" type="ORF">Poco6gene048</name>
</gene>
<proteinExistence type="predicted"/>
<organism evidence="1 2">
    <name type="scientific">Rhodococcus phage ReqiPoco6</name>
    <dbReference type="NCBI Taxonomy" id="691964"/>
    <lineage>
        <taxon>Viruses</taxon>
        <taxon>Duplodnaviria</taxon>
        <taxon>Heunggongvirae</taxon>
        <taxon>Uroviricota</taxon>
        <taxon>Caudoviricetes</taxon>
        <taxon>Pepyhexavirus</taxon>
        <taxon>Pepyhexavirus poco6</taxon>
    </lineage>
</organism>
<protein>
    <submittedName>
        <fullName evidence="1">Gp048</fullName>
    </submittedName>
</protein>
<dbReference type="GeneID" id="18559758"/>
<dbReference type="RefSeq" id="YP_009012629.1">
    <property type="nucleotide sequence ID" value="NC_023694.1"/>
</dbReference>
<keyword evidence="2" id="KW-1185">Reference proteome</keyword>
<reference evidence="1 2" key="1">
    <citation type="journal article" date="2011" name="Appl. Environ. Microbiol.">
        <title>Genomic and functional analyses of Rhodococcus equi phages ReqiPepy6, ReqiPoco6, ReqiPine5, and ReqiDocB7.</title>
        <authorList>
            <person name="Summer E.J."/>
            <person name="Liu M."/>
            <person name="Gill J.J."/>
            <person name="Grant M."/>
            <person name="Chan-Cortes T.N."/>
            <person name="Ferguson L."/>
            <person name="Janes C."/>
            <person name="Lange K."/>
            <person name="Bertoli M."/>
            <person name="Moore C."/>
            <person name="Orchard R.C."/>
            <person name="Cohen N."/>
            <person name="Young R."/>
        </authorList>
    </citation>
    <scope>NUCLEOTIDE SEQUENCE [LARGE SCALE GENOMIC DNA]</scope>
</reference>
<name>D4P7R6_9CAUD</name>